<proteinExistence type="predicted"/>
<dbReference type="InParanoid" id="A0A1Z5KQE7"/>
<protein>
    <submittedName>
        <fullName evidence="1">Uncharacterized protein</fullName>
    </submittedName>
</protein>
<comment type="caution">
    <text evidence="1">The sequence shown here is derived from an EMBL/GenBank/DDBJ whole genome shotgun (WGS) entry which is preliminary data.</text>
</comment>
<organism evidence="1 2">
    <name type="scientific">Fistulifera solaris</name>
    <name type="common">Oleaginous diatom</name>
    <dbReference type="NCBI Taxonomy" id="1519565"/>
    <lineage>
        <taxon>Eukaryota</taxon>
        <taxon>Sar</taxon>
        <taxon>Stramenopiles</taxon>
        <taxon>Ochrophyta</taxon>
        <taxon>Bacillariophyta</taxon>
        <taxon>Bacillariophyceae</taxon>
        <taxon>Bacillariophycidae</taxon>
        <taxon>Naviculales</taxon>
        <taxon>Naviculaceae</taxon>
        <taxon>Fistulifera</taxon>
    </lineage>
</organism>
<dbReference type="OrthoDB" id="189931at2759"/>
<gene>
    <name evidence="1" type="ORF">FisN_12Hh109</name>
</gene>
<keyword evidence="2" id="KW-1185">Reference proteome</keyword>
<dbReference type="Proteomes" id="UP000198406">
    <property type="component" value="Unassembled WGS sequence"/>
</dbReference>
<evidence type="ECO:0000313" key="2">
    <source>
        <dbReference type="Proteomes" id="UP000198406"/>
    </source>
</evidence>
<sequence>MAQTGKAFVMEESARLAVADDACRVSFNKYSGVQEWGNNVLFLWVNLGAPNSDVVNEFFDEGREVSWFGGSRMHENTPVLQKLKDIGSKTNLEKSSSEGIVLWCRKYTSDQKTFSPYVCLGRLSLVSVDPSSQPVKFVWKLMDYESILSSKDGKQLFRDLSGL</sequence>
<evidence type="ECO:0000313" key="1">
    <source>
        <dbReference type="EMBL" id="GAX28526.1"/>
    </source>
</evidence>
<dbReference type="EMBL" id="BDSP01000276">
    <property type="protein sequence ID" value="GAX28526.1"/>
    <property type="molecule type" value="Genomic_DNA"/>
</dbReference>
<accession>A0A1Z5KQE7</accession>
<reference evidence="1 2" key="1">
    <citation type="journal article" date="2015" name="Plant Cell">
        <title>Oil accumulation by the oleaginous diatom Fistulifera solaris as revealed by the genome and transcriptome.</title>
        <authorList>
            <person name="Tanaka T."/>
            <person name="Maeda Y."/>
            <person name="Veluchamy A."/>
            <person name="Tanaka M."/>
            <person name="Abida H."/>
            <person name="Marechal E."/>
            <person name="Bowler C."/>
            <person name="Muto M."/>
            <person name="Sunaga Y."/>
            <person name="Tanaka M."/>
            <person name="Yoshino T."/>
            <person name="Taniguchi T."/>
            <person name="Fukuda Y."/>
            <person name="Nemoto M."/>
            <person name="Matsumoto M."/>
            <person name="Wong P.S."/>
            <person name="Aburatani S."/>
            <person name="Fujibuchi W."/>
        </authorList>
    </citation>
    <scope>NUCLEOTIDE SEQUENCE [LARGE SCALE GENOMIC DNA]</scope>
    <source>
        <strain evidence="1 2">JPCC DA0580</strain>
    </source>
</reference>
<name>A0A1Z5KQE7_FISSO</name>
<dbReference type="AlphaFoldDB" id="A0A1Z5KQE7"/>